<evidence type="ECO:0000256" key="4">
    <source>
        <dbReference type="ARBA" id="ARBA00023004"/>
    </source>
</evidence>
<evidence type="ECO:0000313" key="8">
    <source>
        <dbReference type="Proteomes" id="UP000609121"/>
    </source>
</evidence>
<keyword evidence="5" id="KW-0411">Iron-sulfur</keyword>
<dbReference type="EMBL" id="JACVXA010000014">
    <property type="protein sequence ID" value="MBE3637996.1"/>
    <property type="molecule type" value="Genomic_DNA"/>
</dbReference>
<feature type="domain" description="Rieske" evidence="6">
    <location>
        <begin position="13"/>
        <end position="116"/>
    </location>
</feature>
<dbReference type="Pfam" id="PF00355">
    <property type="entry name" value="Rieske"/>
    <property type="match status" value="1"/>
</dbReference>
<keyword evidence="2" id="KW-0479">Metal-binding</keyword>
<dbReference type="PANTHER" id="PTHR21266">
    <property type="entry name" value="IRON-SULFUR DOMAIN CONTAINING PROTEIN"/>
    <property type="match status" value="1"/>
</dbReference>
<organism evidence="7 8">
    <name type="scientific">Mangrovicoccus algicola</name>
    <dbReference type="NCBI Taxonomy" id="2771008"/>
    <lineage>
        <taxon>Bacteria</taxon>
        <taxon>Pseudomonadati</taxon>
        <taxon>Pseudomonadota</taxon>
        <taxon>Alphaproteobacteria</taxon>
        <taxon>Rhodobacterales</taxon>
        <taxon>Paracoccaceae</taxon>
        <taxon>Mangrovicoccus</taxon>
    </lineage>
</organism>
<dbReference type="GO" id="GO:0051537">
    <property type="term" value="F:2 iron, 2 sulfur cluster binding"/>
    <property type="evidence" value="ECO:0007669"/>
    <property type="project" value="UniProtKB-KW"/>
</dbReference>
<keyword evidence="1" id="KW-0001">2Fe-2S</keyword>
<keyword evidence="3" id="KW-0560">Oxidoreductase</keyword>
<dbReference type="GO" id="GO:0016491">
    <property type="term" value="F:oxidoreductase activity"/>
    <property type="evidence" value="ECO:0007669"/>
    <property type="project" value="UniProtKB-KW"/>
</dbReference>
<evidence type="ECO:0000256" key="5">
    <source>
        <dbReference type="ARBA" id="ARBA00023014"/>
    </source>
</evidence>
<dbReference type="GO" id="GO:0046872">
    <property type="term" value="F:metal ion binding"/>
    <property type="evidence" value="ECO:0007669"/>
    <property type="project" value="UniProtKB-KW"/>
</dbReference>
<protein>
    <submittedName>
        <fullName evidence="7">Rieske 2Fe-2S domain-containing protein</fullName>
    </submittedName>
</protein>
<dbReference type="Gene3D" id="3.90.380.10">
    <property type="entry name" value="Naphthalene 1,2-dioxygenase Alpha Subunit, Chain A, domain 1"/>
    <property type="match status" value="1"/>
</dbReference>
<dbReference type="Gene3D" id="2.102.10.10">
    <property type="entry name" value="Rieske [2Fe-2S] iron-sulphur domain"/>
    <property type="match status" value="1"/>
</dbReference>
<dbReference type="Proteomes" id="UP000609121">
    <property type="component" value="Unassembled WGS sequence"/>
</dbReference>
<dbReference type="AlphaFoldDB" id="A0A8J7CJX0"/>
<dbReference type="SUPFAM" id="SSF55961">
    <property type="entry name" value="Bet v1-like"/>
    <property type="match status" value="1"/>
</dbReference>
<gene>
    <name evidence="7" type="ORF">ICN82_07250</name>
</gene>
<sequence length="346" mass="39712">MLNTKQKTLRRFWYAVMPTAHLEDGPKPFTLLGEKIVLFLDGEGKPAALEDRCCHRTAKLSTGWCKNGNIVCGYHGWEYDRSGRLVMVPQFPERQAVPNARTRGFHAQDRYGHVWVALDDPIADIPDVPEEADPGFRRIHQFYDRWETSPFRLMENSFDAAHIAFVHRNTFGDINDPVPEQYVIEETAEGFTASVNQEVVNPAHAVRITGEPEGKTTRRMVNKWYIPFYRRLDIEYPSGLRHIIFNCATPIDDGSMQISQILFRNDTEADCPAADLIAWDQAIITEDKDMLECTDPEVVLDLKRRTELHMVTDRPGMIMRKRLLQLFHDHGEPEYVEGATEVLAAE</sequence>
<proteinExistence type="predicted"/>
<evidence type="ECO:0000256" key="1">
    <source>
        <dbReference type="ARBA" id="ARBA00022714"/>
    </source>
</evidence>
<reference evidence="7" key="1">
    <citation type="submission" date="2020-09" db="EMBL/GenBank/DDBJ databases">
        <title>A novel bacterium of genus Mangrovicoccus, isolated from South China Sea.</title>
        <authorList>
            <person name="Huang H."/>
            <person name="Mo K."/>
            <person name="Hu Y."/>
        </authorList>
    </citation>
    <scope>NUCLEOTIDE SEQUENCE</scope>
    <source>
        <strain evidence="7">HB182678</strain>
    </source>
</reference>
<dbReference type="RefSeq" id="WP_193181251.1">
    <property type="nucleotide sequence ID" value="NZ_JACVXA010000014.1"/>
</dbReference>
<comment type="caution">
    <text evidence="7">The sequence shown here is derived from an EMBL/GenBank/DDBJ whole genome shotgun (WGS) entry which is preliminary data.</text>
</comment>
<evidence type="ECO:0000259" key="6">
    <source>
        <dbReference type="PROSITE" id="PS51296"/>
    </source>
</evidence>
<dbReference type="InterPro" id="IPR044043">
    <property type="entry name" value="VanA_C_cat"/>
</dbReference>
<dbReference type="InterPro" id="IPR036922">
    <property type="entry name" value="Rieske_2Fe-2S_sf"/>
</dbReference>
<dbReference type="PROSITE" id="PS51296">
    <property type="entry name" value="RIESKE"/>
    <property type="match status" value="1"/>
</dbReference>
<accession>A0A8J7CJX0</accession>
<evidence type="ECO:0000256" key="2">
    <source>
        <dbReference type="ARBA" id="ARBA00022723"/>
    </source>
</evidence>
<dbReference type="InterPro" id="IPR017941">
    <property type="entry name" value="Rieske_2Fe-2S"/>
</dbReference>
<name>A0A8J7CJX0_9RHOB</name>
<evidence type="ECO:0000256" key="3">
    <source>
        <dbReference type="ARBA" id="ARBA00023002"/>
    </source>
</evidence>
<dbReference type="Pfam" id="PF19112">
    <property type="entry name" value="VanA_C"/>
    <property type="match status" value="1"/>
</dbReference>
<dbReference type="InterPro" id="IPR050584">
    <property type="entry name" value="Cholesterol_7-desaturase"/>
</dbReference>
<evidence type="ECO:0000313" key="7">
    <source>
        <dbReference type="EMBL" id="MBE3637996.1"/>
    </source>
</evidence>
<dbReference type="CDD" id="cd03469">
    <property type="entry name" value="Rieske_RO_Alpha_N"/>
    <property type="match status" value="1"/>
</dbReference>
<dbReference type="SUPFAM" id="SSF50022">
    <property type="entry name" value="ISP domain"/>
    <property type="match status" value="1"/>
</dbReference>
<dbReference type="PANTHER" id="PTHR21266:SF60">
    <property type="entry name" value="3-KETOSTEROID-9-ALPHA-MONOOXYGENASE, OXYGENASE COMPONENT"/>
    <property type="match status" value="1"/>
</dbReference>
<keyword evidence="8" id="KW-1185">Reference proteome</keyword>
<keyword evidence="4" id="KW-0408">Iron</keyword>